<proteinExistence type="predicted"/>
<name>A0A382M3I4_9ZZZZ</name>
<accession>A0A382M3I4</accession>
<dbReference type="PANTHER" id="PTHR32234">
    <property type="entry name" value="THIOL:DISULFIDE INTERCHANGE PROTEIN DSBD"/>
    <property type="match status" value="1"/>
</dbReference>
<feature type="domain" description="Thiol:disulfide interchange protein DsbD N-terminal" evidence="1">
    <location>
        <begin position="40"/>
        <end position="150"/>
    </location>
</feature>
<gene>
    <name evidence="2" type="ORF">METZ01_LOCUS295101</name>
</gene>
<dbReference type="GO" id="GO:0045454">
    <property type="term" value="P:cell redox homeostasis"/>
    <property type="evidence" value="ECO:0007669"/>
    <property type="project" value="TreeGrafter"/>
</dbReference>
<dbReference type="PANTHER" id="PTHR32234:SF0">
    <property type="entry name" value="THIOL:DISULFIDE INTERCHANGE PROTEIN DSBD"/>
    <property type="match status" value="1"/>
</dbReference>
<dbReference type="AlphaFoldDB" id="A0A382M3I4"/>
<protein>
    <recommendedName>
        <fullName evidence="1">Thiol:disulfide interchange protein DsbD N-terminal domain-containing protein</fullName>
    </recommendedName>
</protein>
<evidence type="ECO:0000259" key="1">
    <source>
        <dbReference type="Pfam" id="PF11412"/>
    </source>
</evidence>
<dbReference type="GO" id="GO:0015035">
    <property type="term" value="F:protein-disulfide reductase activity"/>
    <property type="evidence" value="ECO:0007669"/>
    <property type="project" value="TreeGrafter"/>
</dbReference>
<dbReference type="EMBL" id="UINC01090365">
    <property type="protein sequence ID" value="SVC42247.1"/>
    <property type="molecule type" value="Genomic_DNA"/>
</dbReference>
<reference evidence="2" key="1">
    <citation type="submission" date="2018-05" db="EMBL/GenBank/DDBJ databases">
        <authorList>
            <person name="Lanie J.A."/>
            <person name="Ng W.-L."/>
            <person name="Kazmierczak K.M."/>
            <person name="Andrzejewski T.M."/>
            <person name="Davidsen T.M."/>
            <person name="Wayne K.J."/>
            <person name="Tettelin H."/>
            <person name="Glass J.I."/>
            <person name="Rusch D."/>
            <person name="Podicherti R."/>
            <person name="Tsui H.-C.T."/>
            <person name="Winkler M.E."/>
        </authorList>
    </citation>
    <scope>NUCLEOTIDE SEQUENCE</scope>
</reference>
<organism evidence="2">
    <name type="scientific">marine metagenome</name>
    <dbReference type="NCBI Taxonomy" id="408172"/>
    <lineage>
        <taxon>unclassified sequences</taxon>
        <taxon>metagenomes</taxon>
        <taxon>ecological metagenomes</taxon>
    </lineage>
</organism>
<dbReference type="Pfam" id="PF11412">
    <property type="entry name" value="DsbD_N"/>
    <property type="match status" value="1"/>
</dbReference>
<dbReference type="SUPFAM" id="SSF74863">
    <property type="entry name" value="Thiol:disulfide interchange protein DsbD, N-terminal domain (DsbD-alpha)"/>
    <property type="match status" value="1"/>
</dbReference>
<dbReference type="InterPro" id="IPR036929">
    <property type="entry name" value="DsbDN_sf"/>
</dbReference>
<dbReference type="InterPro" id="IPR028250">
    <property type="entry name" value="DsbDN"/>
</dbReference>
<sequence>MTSKIHQISLKLSLIIILASTNLLCQDITNTKLNTLLSKKDILNVDEAFELKVMLLKENRIQLSWNISENCYLYKDNFSFEFYPAEEITISPFRKGKKKLDEYFGEVEVFYSNLVIFIDLKNKNPTKLKLTYQGCNETGYCYPPVKKLLKFYTGEKELIIEAI</sequence>
<evidence type="ECO:0000313" key="2">
    <source>
        <dbReference type="EMBL" id="SVC42247.1"/>
    </source>
</evidence>
<dbReference type="Gene3D" id="2.60.40.1250">
    <property type="entry name" value="Thiol:disulfide interchange protein DsbD, N-terminal domain"/>
    <property type="match status" value="1"/>
</dbReference>